<dbReference type="RefSeq" id="WP_154035156.1">
    <property type="nucleotide sequence ID" value="NZ_CAAKOA010000019.1"/>
</dbReference>
<dbReference type="GO" id="GO:0003677">
    <property type="term" value="F:DNA binding"/>
    <property type="evidence" value="ECO:0007669"/>
    <property type="project" value="InterPro"/>
</dbReference>
<gene>
    <name evidence="1" type="ORF">PL707_03925</name>
</gene>
<dbReference type="EMBL" id="JAQKGX010000002">
    <property type="protein sequence ID" value="MDB1161436.1"/>
    <property type="molecule type" value="Genomic_DNA"/>
</dbReference>
<dbReference type="Proteomes" id="UP001211105">
    <property type="component" value="Unassembled WGS sequence"/>
</dbReference>
<reference evidence="1" key="1">
    <citation type="submission" date="2023-01" db="EMBL/GenBank/DDBJ databases">
        <title>Human gut microbiome strain richness.</title>
        <authorList>
            <person name="Chen-Liaw A."/>
        </authorList>
    </citation>
    <scope>NUCLEOTIDE SEQUENCE</scope>
    <source>
        <strain evidence="1">BSD2780120875st1_E5_BSD2780120875b_170604</strain>
    </source>
</reference>
<dbReference type="AlphaFoldDB" id="A0AAW6A1A4"/>
<dbReference type="SUPFAM" id="SSF47413">
    <property type="entry name" value="lambda repressor-like DNA-binding domains"/>
    <property type="match status" value="1"/>
</dbReference>
<accession>A0AAW6A1A4</accession>
<dbReference type="InterPro" id="IPR010982">
    <property type="entry name" value="Lambda_DNA-bd_dom_sf"/>
</dbReference>
<name>A0AAW6A1A4_9BIFI</name>
<evidence type="ECO:0000313" key="2">
    <source>
        <dbReference type="Proteomes" id="UP001211105"/>
    </source>
</evidence>
<sequence length="80" mass="9311">MSNMKRWMRENGITCSALARQMGISTTSVIQKTNSKTHWRYCDMSFLYDHYGLSADFVQDFVPYDIYMESMKSHGVPICV</sequence>
<organism evidence="1 2">
    <name type="scientific">Bifidobacterium catenulatum</name>
    <dbReference type="NCBI Taxonomy" id="1686"/>
    <lineage>
        <taxon>Bacteria</taxon>
        <taxon>Bacillati</taxon>
        <taxon>Actinomycetota</taxon>
        <taxon>Actinomycetes</taxon>
        <taxon>Bifidobacteriales</taxon>
        <taxon>Bifidobacteriaceae</taxon>
        <taxon>Bifidobacterium</taxon>
    </lineage>
</organism>
<proteinExistence type="predicted"/>
<protein>
    <submittedName>
        <fullName evidence="1">XRE family transcriptional regulator</fullName>
    </submittedName>
</protein>
<comment type="caution">
    <text evidence="1">The sequence shown here is derived from an EMBL/GenBank/DDBJ whole genome shotgun (WGS) entry which is preliminary data.</text>
</comment>
<evidence type="ECO:0000313" key="1">
    <source>
        <dbReference type="EMBL" id="MDB1161436.1"/>
    </source>
</evidence>